<feature type="compositionally biased region" description="Acidic residues" evidence="1">
    <location>
        <begin position="147"/>
        <end position="160"/>
    </location>
</feature>
<sequence>MHNIEEQLALDPAYGVTSRPLLTDMLSLAAQRREGQHPVYNDSWGTAIGNLPDLKTFELILETFMEKRSQLEVVVDCAQTWKFPLRDTQYELACDGRVVDLRWAKAAAEEGGWETEAENESEEMDFDGDTSSPKHSRDEAAGKEAANDDEDMQDVEDGETDGERKHGVIDEDEAMADTSPSILLSSMRYNQGLRLDTTVCGPGPSRVGSQANQIVTPVGPSFSPLVPHNYPEHDSGLNSAGYTGNPDSYPNSPTSPAYSPASSSSDGYNPISPRYSPTSPIWTERSTEFEVRVIHFRRRRID</sequence>
<evidence type="ECO:0000256" key="1">
    <source>
        <dbReference type="SAM" id="MobiDB-lite"/>
    </source>
</evidence>
<name>A0ABR3S8Z4_9PLEO</name>
<feature type="compositionally biased region" description="Polar residues" evidence="1">
    <location>
        <begin position="236"/>
        <end position="246"/>
    </location>
</feature>
<feature type="compositionally biased region" description="Acidic residues" evidence="1">
    <location>
        <begin position="111"/>
        <end position="128"/>
    </location>
</feature>
<feature type="region of interest" description="Disordered" evidence="1">
    <location>
        <begin position="200"/>
        <end position="280"/>
    </location>
</feature>
<feature type="compositionally biased region" description="Basic and acidic residues" evidence="1">
    <location>
        <begin position="135"/>
        <end position="146"/>
    </location>
</feature>
<dbReference type="EMBL" id="JAKJXO020000001">
    <property type="protein sequence ID" value="KAL1612794.1"/>
    <property type="molecule type" value="Genomic_DNA"/>
</dbReference>
<dbReference type="Proteomes" id="UP001521785">
    <property type="component" value="Unassembled WGS sequence"/>
</dbReference>
<feature type="compositionally biased region" description="Low complexity" evidence="1">
    <location>
        <begin position="248"/>
        <end position="265"/>
    </location>
</feature>
<feature type="region of interest" description="Disordered" evidence="1">
    <location>
        <begin position="109"/>
        <end position="177"/>
    </location>
</feature>
<proteinExistence type="predicted"/>
<organism evidence="2 3">
    <name type="scientific">Paraconiothyrium brasiliense</name>
    <dbReference type="NCBI Taxonomy" id="300254"/>
    <lineage>
        <taxon>Eukaryota</taxon>
        <taxon>Fungi</taxon>
        <taxon>Dikarya</taxon>
        <taxon>Ascomycota</taxon>
        <taxon>Pezizomycotina</taxon>
        <taxon>Dothideomycetes</taxon>
        <taxon>Pleosporomycetidae</taxon>
        <taxon>Pleosporales</taxon>
        <taxon>Massarineae</taxon>
        <taxon>Didymosphaeriaceae</taxon>
        <taxon>Paraconiothyrium</taxon>
    </lineage>
</organism>
<accession>A0ABR3S8Z4</accession>
<reference evidence="2 3" key="1">
    <citation type="submission" date="2024-02" db="EMBL/GenBank/DDBJ databases">
        <title>De novo assembly and annotation of 12 fungi associated with fruit tree decline syndrome in Ontario, Canada.</title>
        <authorList>
            <person name="Sulman M."/>
            <person name="Ellouze W."/>
            <person name="Ilyukhin E."/>
        </authorList>
    </citation>
    <scope>NUCLEOTIDE SEQUENCE [LARGE SCALE GENOMIC DNA]</scope>
    <source>
        <strain evidence="2 3">M42-189</strain>
    </source>
</reference>
<gene>
    <name evidence="2" type="ORF">SLS60_001023</name>
</gene>
<evidence type="ECO:0000313" key="3">
    <source>
        <dbReference type="Proteomes" id="UP001521785"/>
    </source>
</evidence>
<comment type="caution">
    <text evidence="2">The sequence shown here is derived from an EMBL/GenBank/DDBJ whole genome shotgun (WGS) entry which is preliminary data.</text>
</comment>
<evidence type="ECO:0000313" key="2">
    <source>
        <dbReference type="EMBL" id="KAL1612794.1"/>
    </source>
</evidence>
<keyword evidence="3" id="KW-1185">Reference proteome</keyword>
<protein>
    <submittedName>
        <fullName evidence="2">Uncharacterized protein</fullName>
    </submittedName>
</protein>